<organism evidence="2 3">
    <name type="scientific">Bradyrhizobium ivorense</name>
    <dbReference type="NCBI Taxonomy" id="2511166"/>
    <lineage>
        <taxon>Bacteria</taxon>
        <taxon>Pseudomonadati</taxon>
        <taxon>Pseudomonadota</taxon>
        <taxon>Alphaproteobacteria</taxon>
        <taxon>Hyphomicrobiales</taxon>
        <taxon>Nitrobacteraceae</taxon>
        <taxon>Bradyrhizobium</taxon>
    </lineage>
</organism>
<dbReference type="OrthoDB" id="9809946at2"/>
<feature type="signal peptide" evidence="1">
    <location>
        <begin position="1"/>
        <end position="25"/>
    </location>
</feature>
<sequence length="144" mass="14428">MKFPSAARAVLLALALLTGSSAALADEGAVTLVIFKGGWVFGGSAGKGVMTFHGKTYGLTAGGLDYGLVFGGSQTTLQGRVRNIRRAQDIAGVYAAAGAGVAFGAGIRGIVLTNPNGAILELGGKQVGLMANFDLSGLAITLKE</sequence>
<name>A0A508TUF6_9BRAD</name>
<dbReference type="Proteomes" id="UP000328092">
    <property type="component" value="Unassembled WGS sequence"/>
</dbReference>
<keyword evidence="3" id="KW-1185">Reference proteome</keyword>
<proteinExistence type="predicted"/>
<dbReference type="RefSeq" id="WP_139485697.1">
    <property type="nucleotide sequence ID" value="NZ_CAADFB020000038.1"/>
</dbReference>
<evidence type="ECO:0008006" key="4">
    <source>
        <dbReference type="Google" id="ProtNLM"/>
    </source>
</evidence>
<evidence type="ECO:0000313" key="2">
    <source>
        <dbReference type="EMBL" id="VIO77914.1"/>
    </source>
</evidence>
<keyword evidence="1" id="KW-0732">Signal</keyword>
<reference evidence="2" key="1">
    <citation type="submission" date="2019-02" db="EMBL/GenBank/DDBJ databases">
        <authorList>
            <person name="Pothier F.J."/>
        </authorList>
    </citation>
    <scope>NUCLEOTIDE SEQUENCE</scope>
    <source>
        <strain evidence="2">CI-1B</strain>
    </source>
</reference>
<comment type="caution">
    <text evidence="2">The sequence shown here is derived from an EMBL/GenBank/DDBJ whole genome shotgun (WGS) entry which is preliminary data.</text>
</comment>
<evidence type="ECO:0000313" key="3">
    <source>
        <dbReference type="Proteomes" id="UP000328092"/>
    </source>
</evidence>
<gene>
    <name evidence="2" type="ORF">CI1B_70970</name>
</gene>
<evidence type="ECO:0000256" key="1">
    <source>
        <dbReference type="SAM" id="SignalP"/>
    </source>
</evidence>
<dbReference type="AlphaFoldDB" id="A0A508TUF6"/>
<feature type="chain" id="PRO_5021489776" description="Ysc84 actin-binding domain-containing protein" evidence="1">
    <location>
        <begin position="26"/>
        <end position="144"/>
    </location>
</feature>
<accession>A0A508TUF6</accession>
<dbReference type="EMBL" id="CAADFC020000029">
    <property type="protein sequence ID" value="VIO77914.1"/>
    <property type="molecule type" value="Genomic_DNA"/>
</dbReference>
<protein>
    <recommendedName>
        <fullName evidence="4">Ysc84 actin-binding domain-containing protein</fullName>
    </recommendedName>
</protein>